<sequence length="73" mass="8782">MEAFKPQLEPIKRSTLTVEEVAEYLGISTDMVYKMVREKALVHFRIGRRILFKRHAIDEWIDKQMQEVMEDEQ</sequence>
<keyword evidence="2" id="KW-1185">Reference proteome</keyword>
<comment type="caution">
    <text evidence="1">The sequence shown here is derived from an EMBL/GenBank/DDBJ whole genome shotgun (WGS) entry which is preliminary data.</text>
</comment>
<evidence type="ECO:0000313" key="2">
    <source>
        <dbReference type="Proteomes" id="UP001277972"/>
    </source>
</evidence>
<dbReference type="EMBL" id="JAWZSR010000002">
    <property type="protein sequence ID" value="MDX8045447.1"/>
    <property type="molecule type" value="Genomic_DNA"/>
</dbReference>
<reference evidence="1" key="1">
    <citation type="submission" date="2023-11" db="EMBL/GenBank/DDBJ databases">
        <title>Gracilibacillus pellucida a moderately halophilic bacterium isolated from saline soil in Xinjiang province.</title>
        <authorList>
            <person name="Zhang Z."/>
            <person name="Tan F."/>
            <person name="Wang Y."/>
            <person name="Xia M."/>
        </authorList>
    </citation>
    <scope>NUCLEOTIDE SEQUENCE</scope>
    <source>
        <strain evidence="1">S3-1-1</strain>
    </source>
</reference>
<evidence type="ECO:0000313" key="1">
    <source>
        <dbReference type="EMBL" id="MDX8045447.1"/>
    </source>
</evidence>
<name>A0ACC6M3Y0_9BACI</name>
<accession>A0ACC6M3Y0</accession>
<protein>
    <submittedName>
        <fullName evidence="1">Helix-turn-helix domain-containing protein</fullName>
    </submittedName>
</protein>
<organism evidence="1 2">
    <name type="scientific">Gracilibacillus pellucidus</name>
    <dbReference type="NCBI Taxonomy" id="3095368"/>
    <lineage>
        <taxon>Bacteria</taxon>
        <taxon>Bacillati</taxon>
        <taxon>Bacillota</taxon>
        <taxon>Bacilli</taxon>
        <taxon>Bacillales</taxon>
        <taxon>Bacillaceae</taxon>
        <taxon>Gracilibacillus</taxon>
    </lineage>
</organism>
<gene>
    <name evidence="1" type="ORF">SH601_05535</name>
</gene>
<proteinExistence type="predicted"/>
<dbReference type="Proteomes" id="UP001277972">
    <property type="component" value="Unassembled WGS sequence"/>
</dbReference>